<comment type="caution">
    <text evidence="2">The sequence shown here is derived from an EMBL/GenBank/DDBJ whole genome shotgun (WGS) entry which is preliminary data.</text>
</comment>
<name>A0ABS5Q918_9PROT</name>
<feature type="compositionally biased region" description="Basic and acidic residues" evidence="1">
    <location>
        <begin position="40"/>
        <end position="61"/>
    </location>
</feature>
<reference evidence="2 3" key="1">
    <citation type="submission" date="2021-05" db="EMBL/GenBank/DDBJ databases">
        <title>Roseococcus sp. XZZS9, whole genome shotgun sequencing project.</title>
        <authorList>
            <person name="Zhao G."/>
            <person name="Shen L."/>
        </authorList>
    </citation>
    <scope>NUCLEOTIDE SEQUENCE [LARGE SCALE GENOMIC DNA]</scope>
    <source>
        <strain evidence="2 3">XZZS9</strain>
    </source>
</reference>
<feature type="region of interest" description="Disordered" evidence="1">
    <location>
        <begin position="21"/>
        <end position="89"/>
    </location>
</feature>
<protein>
    <recommendedName>
        <fullName evidence="4">Lipoprotein</fullName>
    </recommendedName>
</protein>
<dbReference type="RefSeq" id="WP_213668829.1">
    <property type="nucleotide sequence ID" value="NZ_JAHCDA010000001.1"/>
</dbReference>
<feature type="compositionally biased region" description="Low complexity" evidence="1">
    <location>
        <begin position="62"/>
        <end position="71"/>
    </location>
</feature>
<evidence type="ECO:0000313" key="3">
    <source>
        <dbReference type="Proteomes" id="UP000766336"/>
    </source>
</evidence>
<evidence type="ECO:0000256" key="1">
    <source>
        <dbReference type="SAM" id="MobiDB-lite"/>
    </source>
</evidence>
<sequence length="89" mass="9580">MFRLGTLVVASVGLLGLAACNQNPRGYGGGYRPNTGSYRPYDRSADRNRDSRYQQQDRRGSNSDNRSSNNGAFGGAFGSRPEPASHPGN</sequence>
<keyword evidence="3" id="KW-1185">Reference proteome</keyword>
<proteinExistence type="predicted"/>
<accession>A0ABS5Q918</accession>
<dbReference type="Proteomes" id="UP000766336">
    <property type="component" value="Unassembled WGS sequence"/>
</dbReference>
<dbReference type="EMBL" id="JAHCDA010000001">
    <property type="protein sequence ID" value="MBS7810194.1"/>
    <property type="molecule type" value="Genomic_DNA"/>
</dbReference>
<evidence type="ECO:0000313" key="2">
    <source>
        <dbReference type="EMBL" id="MBS7810194.1"/>
    </source>
</evidence>
<gene>
    <name evidence="2" type="ORF">KHU32_04540</name>
</gene>
<dbReference type="PROSITE" id="PS51257">
    <property type="entry name" value="PROKAR_LIPOPROTEIN"/>
    <property type="match status" value="1"/>
</dbReference>
<organism evidence="2 3">
    <name type="scientific">Roseococcus pinisoli</name>
    <dbReference type="NCBI Taxonomy" id="2835040"/>
    <lineage>
        <taxon>Bacteria</taxon>
        <taxon>Pseudomonadati</taxon>
        <taxon>Pseudomonadota</taxon>
        <taxon>Alphaproteobacteria</taxon>
        <taxon>Acetobacterales</taxon>
        <taxon>Roseomonadaceae</taxon>
        <taxon>Roseococcus</taxon>
    </lineage>
</organism>
<evidence type="ECO:0008006" key="4">
    <source>
        <dbReference type="Google" id="ProtNLM"/>
    </source>
</evidence>